<organism evidence="1 2">
    <name type="scientific">Arthrobacter crystallopoietes BAB-32</name>
    <dbReference type="NCBI Taxonomy" id="1246476"/>
    <lineage>
        <taxon>Bacteria</taxon>
        <taxon>Bacillati</taxon>
        <taxon>Actinomycetota</taxon>
        <taxon>Actinomycetes</taxon>
        <taxon>Micrococcales</taxon>
        <taxon>Micrococcaceae</taxon>
        <taxon>Crystallibacter</taxon>
    </lineage>
</organism>
<accession>N1V796</accession>
<comment type="caution">
    <text evidence="1">The sequence shown here is derived from an EMBL/GenBank/DDBJ whole genome shotgun (WGS) entry which is preliminary data.</text>
</comment>
<name>N1V796_9MICC</name>
<dbReference type="Proteomes" id="UP000010729">
    <property type="component" value="Unassembled WGS sequence"/>
</dbReference>
<gene>
    <name evidence="1" type="ORF">D477_002206</name>
</gene>
<protein>
    <submittedName>
        <fullName evidence="1">Uncharacterized protein</fullName>
    </submittedName>
</protein>
<sequence length="127" mass="13337">MGFNIQNQSGGVINNVEGDQHIHGSQQGNVHSLIEVREAVQQLQDAVTGSGLNSADSKSVNDCLRDIDAEVKRPAPDKATVATRLKKITEIAKAAGTLAGLVGPIQIMVAWLGTLGKPIAKLLGLFT</sequence>
<evidence type="ECO:0000313" key="1">
    <source>
        <dbReference type="EMBL" id="EMY35859.1"/>
    </source>
</evidence>
<dbReference type="RefSeq" id="WP_005266806.1">
    <property type="nucleotide sequence ID" value="NZ_ANPE02000059.1"/>
</dbReference>
<dbReference type="EMBL" id="ANPE02000059">
    <property type="protein sequence ID" value="EMY35859.1"/>
    <property type="molecule type" value="Genomic_DNA"/>
</dbReference>
<proteinExistence type="predicted"/>
<dbReference type="OrthoDB" id="4578712at2"/>
<keyword evidence="2" id="KW-1185">Reference proteome</keyword>
<evidence type="ECO:0000313" key="2">
    <source>
        <dbReference type="Proteomes" id="UP000010729"/>
    </source>
</evidence>
<reference evidence="1 2" key="1">
    <citation type="journal article" date="2013" name="Genome Announc.">
        <title>Draft Genome Sequence of Arthrobacter crystallopoietes Strain BAB-32, Revealing Genes for Bioremediation.</title>
        <authorList>
            <person name="Joshi M.N."/>
            <person name="Pandit A.S."/>
            <person name="Sharma A."/>
            <person name="Pandya R.V."/>
            <person name="Desai S.M."/>
            <person name="Saxena A.K."/>
            <person name="Bagatharia S.B."/>
        </authorList>
    </citation>
    <scope>NUCLEOTIDE SEQUENCE [LARGE SCALE GENOMIC DNA]</scope>
    <source>
        <strain evidence="1 2">BAB-32</strain>
    </source>
</reference>
<dbReference type="AlphaFoldDB" id="N1V796"/>